<feature type="region of interest" description="Disordered" evidence="1">
    <location>
        <begin position="1"/>
        <end position="46"/>
    </location>
</feature>
<name>A0A5C4WS16_9ACTN</name>
<evidence type="ECO:0000313" key="3">
    <source>
        <dbReference type="Proteomes" id="UP000312512"/>
    </source>
</evidence>
<evidence type="ECO:0000313" key="2">
    <source>
        <dbReference type="EMBL" id="KAB8196410.1"/>
    </source>
</evidence>
<reference evidence="2 3" key="1">
    <citation type="submission" date="2019-10" db="EMBL/GenBank/DDBJ databases">
        <title>Nonomuraea sp. nov., isolated from Phyllanthus amarus.</title>
        <authorList>
            <person name="Klykleung N."/>
            <person name="Tanasupawat S."/>
        </authorList>
    </citation>
    <scope>NUCLEOTIDE SEQUENCE [LARGE SCALE GENOMIC DNA]</scope>
    <source>
        <strain evidence="2 3">PA1-10</strain>
    </source>
</reference>
<sequence length="276" mass="28569">MRRARPASGAVPPLVGRRASGVGRRASGVGRRASGVGRRASGVGRRASGVGRSVRRIRRPPSAVPPCARHMARAVWAATACGGTACNVRRLRCAPGAARAGAVPHARRMAAAVWAATACKRHGVRRVRCAPGTACAERRYATRTAYNTGRIGANACGWHGACGGCAVCLARDYTGAAGGHPAHGRDGHAAGSARAGRARCRGGGRCRSGRPCTRAKGRRIRPPERGWGVSRVRACGSPTPGSWGQDTVARWAISRAASMYAIAPLDPGSYVITDCP</sequence>
<dbReference type="Proteomes" id="UP000312512">
    <property type="component" value="Unassembled WGS sequence"/>
</dbReference>
<proteinExistence type="predicted"/>
<feature type="compositionally biased region" description="Low complexity" evidence="1">
    <location>
        <begin position="15"/>
        <end position="46"/>
    </location>
</feature>
<protein>
    <submittedName>
        <fullName evidence="2">Uncharacterized protein</fullName>
    </submittedName>
</protein>
<comment type="caution">
    <text evidence="2">The sequence shown here is derived from an EMBL/GenBank/DDBJ whole genome shotgun (WGS) entry which is preliminary data.</text>
</comment>
<evidence type="ECO:0000256" key="1">
    <source>
        <dbReference type="SAM" id="MobiDB-lite"/>
    </source>
</evidence>
<gene>
    <name evidence="2" type="ORF">FH608_006570</name>
</gene>
<keyword evidence="3" id="KW-1185">Reference proteome</keyword>
<organism evidence="2 3">
    <name type="scientific">Nonomuraea phyllanthi</name>
    <dbReference type="NCBI Taxonomy" id="2219224"/>
    <lineage>
        <taxon>Bacteria</taxon>
        <taxon>Bacillati</taxon>
        <taxon>Actinomycetota</taxon>
        <taxon>Actinomycetes</taxon>
        <taxon>Streptosporangiales</taxon>
        <taxon>Streptosporangiaceae</taxon>
        <taxon>Nonomuraea</taxon>
    </lineage>
</organism>
<accession>A0A5C4WS16</accession>
<dbReference type="AlphaFoldDB" id="A0A5C4WS16"/>
<dbReference type="EMBL" id="VDLX02000002">
    <property type="protein sequence ID" value="KAB8196410.1"/>
    <property type="molecule type" value="Genomic_DNA"/>
</dbReference>